<dbReference type="InterPro" id="IPR024066">
    <property type="entry name" value="RGS_subdom1/3"/>
</dbReference>
<evidence type="ECO:0000259" key="2">
    <source>
        <dbReference type="PROSITE" id="PS50132"/>
    </source>
</evidence>
<feature type="non-terminal residue" evidence="3">
    <location>
        <position position="157"/>
    </location>
</feature>
<dbReference type="Proteomes" id="UP001482620">
    <property type="component" value="Unassembled WGS sequence"/>
</dbReference>
<dbReference type="PANTHER" id="PTHR45945">
    <property type="entry name" value="REGULATOR OF G-PROTEIN SIGNALING LOCO"/>
    <property type="match status" value="1"/>
</dbReference>
<keyword evidence="4" id="KW-1185">Reference proteome</keyword>
<dbReference type="Gene3D" id="1.10.196.10">
    <property type="match status" value="1"/>
</dbReference>
<sequence>MATAANTLSSLFLFHPPVHPPFSNLYRHGLQSIGWGMFSVTDQGTMSLKKRLSFKRSWNFNTSAASSDGDYSRIQLQGCCSQTSLNSNGSLPGAAGHPGAAEHRVAGWSTCFERLLQDSVGVRYFSEFLKKEFSEENILFWQACEYFSHVPATDKKQ</sequence>
<dbReference type="PANTHER" id="PTHR45945:SF1">
    <property type="entry name" value="REGULATOR OF G-PROTEIN SIGNALING 12"/>
    <property type="match status" value="1"/>
</dbReference>
<dbReference type="Pfam" id="PF00615">
    <property type="entry name" value="RGS"/>
    <property type="match status" value="1"/>
</dbReference>
<feature type="domain" description="RGS" evidence="2">
    <location>
        <begin position="111"/>
        <end position="157"/>
    </location>
</feature>
<evidence type="ECO:0000256" key="1">
    <source>
        <dbReference type="ARBA" id="ARBA00022468"/>
    </source>
</evidence>
<dbReference type="InterPro" id="IPR036305">
    <property type="entry name" value="RGS_sf"/>
</dbReference>
<organism evidence="3 4">
    <name type="scientific">Ilyodon furcidens</name>
    <name type="common">goldbreast splitfin</name>
    <dbReference type="NCBI Taxonomy" id="33524"/>
    <lineage>
        <taxon>Eukaryota</taxon>
        <taxon>Metazoa</taxon>
        <taxon>Chordata</taxon>
        <taxon>Craniata</taxon>
        <taxon>Vertebrata</taxon>
        <taxon>Euteleostomi</taxon>
        <taxon>Actinopterygii</taxon>
        <taxon>Neopterygii</taxon>
        <taxon>Teleostei</taxon>
        <taxon>Neoteleostei</taxon>
        <taxon>Acanthomorphata</taxon>
        <taxon>Ovalentaria</taxon>
        <taxon>Atherinomorphae</taxon>
        <taxon>Cyprinodontiformes</taxon>
        <taxon>Goodeidae</taxon>
        <taxon>Ilyodon</taxon>
    </lineage>
</organism>
<gene>
    <name evidence="3" type="primary">RGS12</name>
    <name evidence="3" type="ORF">ILYODFUR_015697</name>
</gene>
<name>A0ABV0TXS4_9TELE</name>
<dbReference type="InterPro" id="IPR046995">
    <property type="entry name" value="RGS10/12/14-like"/>
</dbReference>
<keyword evidence="1" id="KW-0343">GTPase activation</keyword>
<dbReference type="Gene3D" id="1.10.167.10">
    <property type="entry name" value="Regulator of G-protein Signalling 4, domain 2"/>
    <property type="match status" value="1"/>
</dbReference>
<dbReference type="PROSITE" id="PS50132">
    <property type="entry name" value="RGS"/>
    <property type="match status" value="1"/>
</dbReference>
<evidence type="ECO:0000313" key="4">
    <source>
        <dbReference type="Proteomes" id="UP001482620"/>
    </source>
</evidence>
<dbReference type="EMBL" id="JAHRIQ010047730">
    <property type="protein sequence ID" value="MEQ2236728.1"/>
    <property type="molecule type" value="Genomic_DNA"/>
</dbReference>
<proteinExistence type="predicted"/>
<accession>A0ABV0TXS4</accession>
<dbReference type="PRINTS" id="PR01301">
    <property type="entry name" value="RGSPROTEIN"/>
</dbReference>
<comment type="caution">
    <text evidence="3">The sequence shown here is derived from an EMBL/GenBank/DDBJ whole genome shotgun (WGS) entry which is preliminary data.</text>
</comment>
<dbReference type="InterPro" id="IPR016137">
    <property type="entry name" value="RGS"/>
</dbReference>
<evidence type="ECO:0000313" key="3">
    <source>
        <dbReference type="EMBL" id="MEQ2236728.1"/>
    </source>
</evidence>
<protein>
    <submittedName>
        <fullName evidence="3">Regulator of G-protein signaling 12</fullName>
    </submittedName>
</protein>
<reference evidence="3 4" key="1">
    <citation type="submission" date="2021-06" db="EMBL/GenBank/DDBJ databases">
        <authorList>
            <person name="Palmer J.M."/>
        </authorList>
    </citation>
    <scope>NUCLEOTIDE SEQUENCE [LARGE SCALE GENOMIC DNA]</scope>
    <source>
        <strain evidence="4">if_2019</strain>
        <tissue evidence="3">Muscle</tissue>
    </source>
</reference>
<dbReference type="SUPFAM" id="SSF48097">
    <property type="entry name" value="Regulator of G-protein signaling, RGS"/>
    <property type="match status" value="1"/>
</dbReference>
<dbReference type="InterPro" id="IPR044926">
    <property type="entry name" value="RGS_subdomain_2"/>
</dbReference>